<dbReference type="PANTHER" id="PTHR43709:SF2">
    <property type="entry name" value="DUF453 DOMAIN PROTEIN (AFU_ORTHOLOGUE AFUA_6G00360)"/>
    <property type="match status" value="1"/>
</dbReference>
<dbReference type="AlphaFoldDB" id="A0A3B0SNC1"/>
<evidence type="ECO:0008006" key="4">
    <source>
        <dbReference type="Google" id="ProtNLM"/>
    </source>
</evidence>
<evidence type="ECO:0000256" key="1">
    <source>
        <dbReference type="ARBA" id="ARBA00007673"/>
    </source>
</evidence>
<comment type="similarity">
    <text evidence="1">Belongs to the PrpF family.</text>
</comment>
<reference evidence="3" key="1">
    <citation type="submission" date="2018-06" db="EMBL/GenBank/DDBJ databases">
        <authorList>
            <person name="Zhirakovskaya E."/>
        </authorList>
    </citation>
    <scope>NUCLEOTIDE SEQUENCE</scope>
</reference>
<dbReference type="EMBL" id="UOEI01000545">
    <property type="protein sequence ID" value="VAW07771.1"/>
    <property type="molecule type" value="Genomic_DNA"/>
</dbReference>
<evidence type="ECO:0000313" key="3">
    <source>
        <dbReference type="EMBL" id="VAW07771.1"/>
    </source>
</evidence>
<dbReference type="SUPFAM" id="SSF54506">
    <property type="entry name" value="Diaminopimelate epimerase-like"/>
    <property type="match status" value="2"/>
</dbReference>
<dbReference type="InterPro" id="IPR007400">
    <property type="entry name" value="PrpF-like"/>
</dbReference>
<sequence>MRGGTSKAVFLDGGSLPAEGPARDATILALFGSPDPRQIDGLGGADLLTSKLAIIDPPSRSDADLDYTFAQVSITEPKVDYDINCGNISAAVGAYAVDEGIVDVVEPVTVVRIHNTNTGRILRAEVPILDGAAAIEGDYVVHGVPGSGAPIALDFSQTAGGITGSLLPTGNVVDQLDTSIGTVSATIVDLANLTVFFHASAVGMTGSEGPAEFTKEHLEAVMSVKEAAAVLLGMATDGLTPVPAIVSPPARYTSFATGETVEADDIDLLARVVGGRPPVLHKAYPGTLAACTGVAARIPGTTVHDVARRSSESYDLAIGHTSGVMPVRARVSDDGGSFRVDEAVYHRTARRIAEGTAFVRNVVAPDDQERSPDEAQ</sequence>
<dbReference type="PANTHER" id="PTHR43709">
    <property type="entry name" value="ACONITATE ISOMERASE-RELATED"/>
    <property type="match status" value="1"/>
</dbReference>
<gene>
    <name evidence="3" type="ORF">MNBD_ACTINO01-801</name>
</gene>
<dbReference type="Gene3D" id="3.10.310.10">
    <property type="entry name" value="Diaminopimelate Epimerase, Chain A, domain 1"/>
    <property type="match status" value="2"/>
</dbReference>
<keyword evidence="2" id="KW-0413">Isomerase</keyword>
<name>A0A3B0SNC1_9ZZZZ</name>
<accession>A0A3B0SNC1</accession>
<protein>
    <recommendedName>
        <fullName evidence="4">3-methylitaconate isomerase</fullName>
    </recommendedName>
</protein>
<dbReference type="Pfam" id="PF04303">
    <property type="entry name" value="PrpF"/>
    <property type="match status" value="1"/>
</dbReference>
<evidence type="ECO:0000256" key="2">
    <source>
        <dbReference type="ARBA" id="ARBA00023235"/>
    </source>
</evidence>
<organism evidence="3">
    <name type="scientific">hydrothermal vent metagenome</name>
    <dbReference type="NCBI Taxonomy" id="652676"/>
    <lineage>
        <taxon>unclassified sequences</taxon>
        <taxon>metagenomes</taxon>
        <taxon>ecological metagenomes</taxon>
    </lineage>
</organism>
<proteinExistence type="inferred from homology"/>
<dbReference type="GO" id="GO:0016853">
    <property type="term" value="F:isomerase activity"/>
    <property type="evidence" value="ECO:0007669"/>
    <property type="project" value="UniProtKB-KW"/>
</dbReference>